<dbReference type="Pfam" id="PF00005">
    <property type="entry name" value="ABC_tran"/>
    <property type="match status" value="2"/>
</dbReference>
<feature type="transmembrane region" description="Helical" evidence="10">
    <location>
        <begin position="985"/>
        <end position="1009"/>
    </location>
</feature>
<dbReference type="Gene3D" id="3.40.50.300">
    <property type="entry name" value="P-loop containing nucleotide triphosphate hydrolases"/>
    <property type="match status" value="2"/>
</dbReference>
<dbReference type="InterPro" id="IPR027417">
    <property type="entry name" value="P-loop_NTPase"/>
</dbReference>
<feature type="transmembrane region" description="Helical" evidence="10">
    <location>
        <begin position="51"/>
        <end position="69"/>
    </location>
</feature>
<feature type="transmembrane region" description="Helical" evidence="10">
    <location>
        <begin position="878"/>
        <end position="901"/>
    </location>
</feature>
<feature type="transmembrane region" description="Helical" evidence="10">
    <location>
        <begin position="229"/>
        <end position="256"/>
    </location>
</feature>
<dbReference type="PROSITE" id="PS50893">
    <property type="entry name" value="ABC_TRANSPORTER_2"/>
    <property type="match status" value="2"/>
</dbReference>
<evidence type="ECO:0000256" key="2">
    <source>
        <dbReference type="ARBA" id="ARBA00007577"/>
    </source>
</evidence>
<keyword evidence="7 10" id="KW-1133">Transmembrane helix</keyword>
<dbReference type="Pfam" id="PF00664">
    <property type="entry name" value="ABC_membrane"/>
    <property type="match status" value="3"/>
</dbReference>
<dbReference type="PANTHER" id="PTHR43394:SF27">
    <property type="entry name" value="ATP-DEPENDENT TRANSLOCASE ABCB1-LIKE"/>
    <property type="match status" value="1"/>
</dbReference>
<gene>
    <name evidence="13" type="ORF">F8M41_001758</name>
</gene>
<feature type="transmembrane region" description="Helical" evidence="10">
    <location>
        <begin position="195"/>
        <end position="217"/>
    </location>
</feature>
<keyword evidence="4 10" id="KW-0812">Transmembrane</keyword>
<feature type="domain" description="ABC transmembrane type-1" evidence="12">
    <location>
        <begin position="765"/>
        <end position="1050"/>
    </location>
</feature>
<comment type="caution">
    <text evidence="13">The sequence shown here is derived from an EMBL/GenBank/DDBJ whole genome shotgun (WGS) entry which is preliminary data.</text>
</comment>
<dbReference type="SMART" id="SM00382">
    <property type="entry name" value="AAA"/>
    <property type="match status" value="2"/>
</dbReference>
<dbReference type="CDD" id="cd18578">
    <property type="entry name" value="ABC_6TM_Pgp_ABCB1_D2_like"/>
    <property type="match status" value="1"/>
</dbReference>
<dbReference type="CDD" id="cd03249">
    <property type="entry name" value="ABC_MTABC3_MDL1_MDL2"/>
    <property type="match status" value="2"/>
</dbReference>
<dbReference type="FunFam" id="1.20.1560.10:FF:000009">
    <property type="entry name" value="ABC transporter B family member 1"/>
    <property type="match status" value="1"/>
</dbReference>
<keyword evidence="3" id="KW-0813">Transport</keyword>
<dbReference type="EMBL" id="WTPW01001143">
    <property type="protein sequence ID" value="KAF0453394.1"/>
    <property type="molecule type" value="Genomic_DNA"/>
</dbReference>
<dbReference type="SUPFAM" id="SSF52540">
    <property type="entry name" value="P-loop containing nucleoside triphosphate hydrolases"/>
    <property type="match status" value="2"/>
</dbReference>
<feature type="transmembrane region" description="Helical" evidence="10">
    <location>
        <begin position="760"/>
        <end position="784"/>
    </location>
</feature>
<evidence type="ECO:0000256" key="3">
    <source>
        <dbReference type="ARBA" id="ARBA00022448"/>
    </source>
</evidence>
<comment type="similarity">
    <text evidence="2">Belongs to the ABC transporter superfamily. ABCB family. Multidrug resistance exporter (TC 3.A.1.201) subfamily.</text>
</comment>
<evidence type="ECO:0000256" key="7">
    <source>
        <dbReference type="ARBA" id="ARBA00022989"/>
    </source>
</evidence>
<keyword evidence="14" id="KW-1185">Reference proteome</keyword>
<dbReference type="Gene3D" id="1.20.1560.10">
    <property type="entry name" value="ABC transporter type 1, transmembrane domain"/>
    <property type="match status" value="2"/>
</dbReference>
<keyword evidence="13" id="KW-0378">Hydrolase</keyword>
<dbReference type="GO" id="GO:0005524">
    <property type="term" value="F:ATP binding"/>
    <property type="evidence" value="ECO:0007669"/>
    <property type="project" value="UniProtKB-KW"/>
</dbReference>
<feature type="coiled-coil region" evidence="9">
    <location>
        <begin position="660"/>
        <end position="687"/>
    </location>
</feature>
<evidence type="ECO:0000256" key="5">
    <source>
        <dbReference type="ARBA" id="ARBA00022741"/>
    </source>
</evidence>
<evidence type="ECO:0000259" key="12">
    <source>
        <dbReference type="PROSITE" id="PS50929"/>
    </source>
</evidence>
<feature type="domain" description="ABC transporter" evidence="11">
    <location>
        <begin position="418"/>
        <end position="663"/>
    </location>
</feature>
<comment type="subcellular location">
    <subcellularLocation>
        <location evidence="1">Membrane</location>
        <topology evidence="1">Multi-pass membrane protein</topology>
    </subcellularLocation>
</comment>
<feature type="transmembrane region" description="Helical" evidence="10">
    <location>
        <begin position="322"/>
        <end position="348"/>
    </location>
</feature>
<dbReference type="InterPro" id="IPR003593">
    <property type="entry name" value="AAA+_ATPase"/>
</dbReference>
<dbReference type="Proteomes" id="UP000439903">
    <property type="component" value="Unassembled WGS sequence"/>
</dbReference>
<dbReference type="FunFam" id="3.40.50.300:FF:002283">
    <property type="entry name" value="p-GlycoProtein related"/>
    <property type="match status" value="1"/>
</dbReference>
<evidence type="ECO:0000313" key="13">
    <source>
        <dbReference type="EMBL" id="KAF0453394.1"/>
    </source>
</evidence>
<sequence>MIESTTTISTEESSGIKLDSIEERILKDQISVAEKKESYITLYRFATKLDWIILLIGLVFSAATGTAMAERSVLFGIMTDYFIRLQTHTISSNEFSEESNYLFLVYIYFAIFTFVATYISLTTWVYTGERIARQIREQYFRAVLRQNIAYFDKYGTGEVATRITSDIHLVQDGISEKFSLAFLVSLYIYCDLINFYYYLFIFYLIIYFHFTIISSIISSCLLFQYISHFIATLIISLTISWKMTLVIGCIIPFLAINSSLMNKYSAIFTKRNLDFYSRAGIIAEESISTIRAAVAFGAQKKLSDLYDAYLGEAKKEGFKKSLLVGFTLGIMFFGMYASASLSFFYGAINNEISFGQVVSVSNLIVNGFFSLTTFYDYIQAISLATGAGSKLFETIDRVPSIDIASDTGDKPKIVTGHIQLKNIKFIYPTRPDAKILNNISLDLEPGSIVALVGSSGSGKSTIASLILRFYDPHSGDIFLDGHNIKSLNLIWLRRQIGFVNQEPVLFKTTIAENVSYGLIGSIYENLPNNEKREMIENACKKANAHDFIMKFPDKYETMVGERGTLLSGGQKQRIAIARAIIKDPRILLLDEATSALDTQSENIIQNALDQASKGRTTIVIAHRLSTIRNATKIIVMNKGVIVESGTHKELMDKKGYYSKLVETQKIIQTLKAEKNILKESFNILNSNIPSLKDEVTTSLTANDINYHQINLVTRASSHASSHSNLDQQNSDVEIGLTHDDHNYTVLEMIKKILFIDRSEFLILSIGIISSIINGCLSPIFGISYANVFHAFTKTGDALHNEATFWSLMILVFSVMIFFVNAIQNVALGFSSEKLTEKIRSISFASILRQDISFFDEENHSVGILTSHLSLDVTYINGLAGITLGNLLHVTFMIFASVIVSFIIGWKFTLVCICSIPIMIAAGGLRIKILSNLQQKTKKAYEYSTQIACEAAYNIRTVAVLTCENNLWERYHNLLDEPMRQSTKNALLASIPFAFANCIFFLITALAFWYGSILIMNNEYDLKRVITIFAVLVMGSSFTGRFFAYAPDMVKAKSASDYIMKLLERVPNIDTWSQNGEKIKFAKGHLKFSNVHFRYPTRPNFPVLQGLNLEIKPGQNVALVGPSGCGKSTIISLVEMFYQVTNGTITLDEIDIAKMNVNNLREHIALVSQEPSLYDMTIKENILLGCLPGQNITQNDLEKVCRQANIHEFIVGLANGYDTRVGGKGIQLSGGQKQRVAIARALIRNPKILLLDEATSALDSESEKVVQNALDAAAHGRTTIAIAHRLSTIQNADIIFVIKDGKVHEQGTHQELLELQGIYFMMIQKQHLGESN</sequence>
<evidence type="ECO:0000256" key="10">
    <source>
        <dbReference type="SAM" id="Phobius"/>
    </source>
</evidence>
<feature type="transmembrane region" description="Helical" evidence="10">
    <location>
        <begin position="101"/>
        <end position="126"/>
    </location>
</feature>
<proteinExistence type="inferred from homology"/>
<dbReference type="GO" id="GO:0005743">
    <property type="term" value="C:mitochondrial inner membrane"/>
    <property type="evidence" value="ECO:0007669"/>
    <property type="project" value="TreeGrafter"/>
</dbReference>
<feature type="transmembrane region" description="Helical" evidence="10">
    <location>
        <begin position="907"/>
        <end position="928"/>
    </location>
</feature>
<dbReference type="FunFam" id="3.40.50.300:FF:000205">
    <property type="entry name" value="ABC transporter B family member 4"/>
    <property type="match status" value="1"/>
</dbReference>
<dbReference type="GO" id="GO:0090374">
    <property type="term" value="P:oligopeptide export from mitochondrion"/>
    <property type="evidence" value="ECO:0007669"/>
    <property type="project" value="TreeGrafter"/>
</dbReference>
<feature type="domain" description="ABC transporter" evidence="11">
    <location>
        <begin position="1085"/>
        <end position="1324"/>
    </location>
</feature>
<dbReference type="InterPro" id="IPR039421">
    <property type="entry name" value="Type_1_exporter"/>
</dbReference>
<keyword evidence="6" id="KW-0067">ATP-binding</keyword>
<feature type="transmembrane region" description="Helical" evidence="10">
    <location>
        <begin position="1024"/>
        <end position="1043"/>
    </location>
</feature>
<dbReference type="InterPro" id="IPR011527">
    <property type="entry name" value="ABC1_TM_dom"/>
</dbReference>
<dbReference type="PROSITE" id="PS50929">
    <property type="entry name" value="ABC_TM1F"/>
    <property type="match status" value="2"/>
</dbReference>
<protein>
    <submittedName>
        <fullName evidence="13">P-loop containing nucleoside triphosphate hydrolase protein</fullName>
    </submittedName>
</protein>
<dbReference type="PANTHER" id="PTHR43394">
    <property type="entry name" value="ATP-DEPENDENT PERMEASE MDL1, MITOCHONDRIAL"/>
    <property type="match status" value="1"/>
</dbReference>
<evidence type="ECO:0000256" key="8">
    <source>
        <dbReference type="ARBA" id="ARBA00023136"/>
    </source>
</evidence>
<dbReference type="PROSITE" id="PS00211">
    <property type="entry name" value="ABC_TRANSPORTER_1"/>
    <property type="match status" value="2"/>
</dbReference>
<dbReference type="OrthoDB" id="6500128at2759"/>
<feature type="transmembrane region" description="Helical" evidence="10">
    <location>
        <begin position="354"/>
        <end position="375"/>
    </location>
</feature>
<evidence type="ECO:0000259" key="11">
    <source>
        <dbReference type="PROSITE" id="PS50893"/>
    </source>
</evidence>
<evidence type="ECO:0000256" key="9">
    <source>
        <dbReference type="SAM" id="Coils"/>
    </source>
</evidence>
<dbReference type="InterPro" id="IPR036640">
    <property type="entry name" value="ABC1_TM_sf"/>
</dbReference>
<feature type="domain" description="ABC transmembrane type-1" evidence="12">
    <location>
        <begin position="55"/>
        <end position="383"/>
    </location>
</feature>
<dbReference type="GO" id="GO:0015421">
    <property type="term" value="F:ABC-type oligopeptide transporter activity"/>
    <property type="evidence" value="ECO:0007669"/>
    <property type="project" value="TreeGrafter"/>
</dbReference>
<evidence type="ECO:0000256" key="4">
    <source>
        <dbReference type="ARBA" id="ARBA00022692"/>
    </source>
</evidence>
<keyword evidence="9" id="KW-0175">Coiled coil</keyword>
<accession>A0A8H3XFE5</accession>
<reference evidence="13 14" key="1">
    <citation type="journal article" date="2019" name="Environ. Microbiol.">
        <title>At the nexus of three kingdoms: the genome of the mycorrhizal fungus Gigaspora margarita provides insights into plant, endobacterial and fungal interactions.</title>
        <authorList>
            <person name="Venice F."/>
            <person name="Ghignone S."/>
            <person name="Salvioli di Fossalunga A."/>
            <person name="Amselem J."/>
            <person name="Novero M."/>
            <person name="Xianan X."/>
            <person name="Sedzielewska Toro K."/>
            <person name="Morin E."/>
            <person name="Lipzen A."/>
            <person name="Grigoriev I.V."/>
            <person name="Henrissat B."/>
            <person name="Martin F.M."/>
            <person name="Bonfante P."/>
        </authorList>
    </citation>
    <scope>NUCLEOTIDE SEQUENCE [LARGE SCALE GENOMIC DNA]</scope>
    <source>
        <strain evidence="13 14">BEG34</strain>
    </source>
</reference>
<feature type="transmembrane region" description="Helical" evidence="10">
    <location>
        <begin position="804"/>
        <end position="829"/>
    </location>
</feature>
<evidence type="ECO:0000313" key="14">
    <source>
        <dbReference type="Proteomes" id="UP000439903"/>
    </source>
</evidence>
<dbReference type="InterPro" id="IPR017871">
    <property type="entry name" value="ABC_transporter-like_CS"/>
</dbReference>
<dbReference type="InterPro" id="IPR003439">
    <property type="entry name" value="ABC_transporter-like_ATP-bd"/>
</dbReference>
<name>A0A8H3XFE5_GIGMA</name>
<evidence type="ECO:0000256" key="1">
    <source>
        <dbReference type="ARBA" id="ARBA00004141"/>
    </source>
</evidence>
<dbReference type="GO" id="GO:0016887">
    <property type="term" value="F:ATP hydrolysis activity"/>
    <property type="evidence" value="ECO:0007669"/>
    <property type="project" value="InterPro"/>
</dbReference>
<keyword evidence="8 10" id="KW-0472">Membrane</keyword>
<evidence type="ECO:0000256" key="6">
    <source>
        <dbReference type="ARBA" id="ARBA00022840"/>
    </source>
</evidence>
<dbReference type="CDD" id="cd18577">
    <property type="entry name" value="ABC_6TM_Pgp_ABCB1_D1_like"/>
    <property type="match status" value="1"/>
</dbReference>
<organism evidence="13 14">
    <name type="scientific">Gigaspora margarita</name>
    <dbReference type="NCBI Taxonomy" id="4874"/>
    <lineage>
        <taxon>Eukaryota</taxon>
        <taxon>Fungi</taxon>
        <taxon>Fungi incertae sedis</taxon>
        <taxon>Mucoromycota</taxon>
        <taxon>Glomeromycotina</taxon>
        <taxon>Glomeromycetes</taxon>
        <taxon>Diversisporales</taxon>
        <taxon>Gigasporaceae</taxon>
        <taxon>Gigaspora</taxon>
    </lineage>
</organism>
<dbReference type="SUPFAM" id="SSF90123">
    <property type="entry name" value="ABC transporter transmembrane region"/>
    <property type="match status" value="3"/>
</dbReference>
<keyword evidence="5" id="KW-0547">Nucleotide-binding</keyword>